<dbReference type="AlphaFoldDB" id="A0A7S2AXS4"/>
<evidence type="ECO:0000256" key="6">
    <source>
        <dbReference type="ARBA" id="ARBA00022603"/>
    </source>
</evidence>
<accession>A0A7S2AXS4</accession>
<evidence type="ECO:0000256" key="2">
    <source>
        <dbReference type="ARBA" id="ARBA00004496"/>
    </source>
</evidence>
<organism evidence="9">
    <name type="scientific">Florenciella parvula</name>
    <dbReference type="NCBI Taxonomy" id="236787"/>
    <lineage>
        <taxon>Eukaryota</taxon>
        <taxon>Sar</taxon>
        <taxon>Stramenopiles</taxon>
        <taxon>Ochrophyta</taxon>
        <taxon>Dictyochophyceae</taxon>
        <taxon>Florenciellales</taxon>
        <taxon>Florenciella</taxon>
    </lineage>
</organism>
<dbReference type="PANTHER" id="PTHR13539:SF3">
    <property type="entry name" value="CALMODULIN-LYSINE N-METHYLTRANSFERASE"/>
    <property type="match status" value="1"/>
</dbReference>
<evidence type="ECO:0000256" key="8">
    <source>
        <dbReference type="ARBA" id="ARBA00023242"/>
    </source>
</evidence>
<dbReference type="SUPFAM" id="SSF53335">
    <property type="entry name" value="S-adenosyl-L-methionine-dependent methyltransferases"/>
    <property type="match status" value="1"/>
</dbReference>
<dbReference type="PANTHER" id="PTHR13539">
    <property type="entry name" value="CALMODULIN-LYSINE N-METHYLTRANSFERASE"/>
    <property type="match status" value="1"/>
</dbReference>
<evidence type="ECO:0000313" key="9">
    <source>
        <dbReference type="EMBL" id="CAD9379474.1"/>
    </source>
</evidence>
<keyword evidence="7" id="KW-0808">Transferase</keyword>
<dbReference type="InterPro" id="IPR019410">
    <property type="entry name" value="Methyltransf_16"/>
</dbReference>
<dbReference type="InterPro" id="IPR025800">
    <property type="entry name" value="CaM-Lys-N-MeTrfase"/>
</dbReference>
<evidence type="ECO:0000256" key="1">
    <source>
        <dbReference type="ARBA" id="ARBA00004123"/>
    </source>
</evidence>
<evidence type="ECO:0000256" key="3">
    <source>
        <dbReference type="ARBA" id="ARBA00011914"/>
    </source>
</evidence>
<dbReference type="GO" id="GO:0032259">
    <property type="term" value="P:methylation"/>
    <property type="evidence" value="ECO:0007669"/>
    <property type="project" value="UniProtKB-KW"/>
</dbReference>
<reference evidence="9" key="1">
    <citation type="submission" date="2021-01" db="EMBL/GenBank/DDBJ databases">
        <authorList>
            <person name="Corre E."/>
            <person name="Pelletier E."/>
            <person name="Niang G."/>
            <person name="Scheremetjew M."/>
            <person name="Finn R."/>
            <person name="Kale V."/>
            <person name="Holt S."/>
            <person name="Cochrane G."/>
            <person name="Meng A."/>
            <person name="Brown T."/>
            <person name="Cohen L."/>
        </authorList>
    </citation>
    <scope>NUCLEOTIDE SEQUENCE</scope>
    <source>
        <strain evidence="9">RCC1693</strain>
    </source>
</reference>
<name>A0A7S2AXS4_9STRA</name>
<comment type="subcellular location">
    <subcellularLocation>
        <location evidence="2">Cytoplasm</location>
    </subcellularLocation>
    <subcellularLocation>
        <location evidence="1">Nucleus</location>
    </subcellularLocation>
</comment>
<proteinExistence type="predicted"/>
<keyword evidence="8" id="KW-0539">Nucleus</keyword>
<dbReference type="EC" id="2.1.1.60" evidence="3"/>
<protein>
    <recommendedName>
        <fullName evidence="4">Calmodulin-lysine N-methyltransferase</fullName>
        <ecNumber evidence="3">2.1.1.60</ecNumber>
    </recommendedName>
</protein>
<gene>
    <name evidence="9" type="ORF">FPAR1323_LOCUS160</name>
</gene>
<evidence type="ECO:0000256" key="4">
    <source>
        <dbReference type="ARBA" id="ARBA00020594"/>
    </source>
</evidence>
<dbReference type="Pfam" id="PF10294">
    <property type="entry name" value="Methyltransf_16"/>
    <property type="match status" value="1"/>
</dbReference>
<dbReference type="GO" id="GO:0018025">
    <property type="term" value="F:calmodulin-lysine N-methyltransferase activity"/>
    <property type="evidence" value="ECO:0007669"/>
    <property type="project" value="UniProtKB-EC"/>
</dbReference>
<dbReference type="EMBL" id="HBGT01000271">
    <property type="protein sequence ID" value="CAD9379474.1"/>
    <property type="molecule type" value="Transcribed_RNA"/>
</dbReference>
<sequence>MWSSSSLLAEILIADGVREHLSDVSAIEIGAGMAVCALTAAVRGGAKIMVTDSSDHALDLVKGSARLNGVADSLSCSRMDWHSSSSVSGVAVQSGPYEFVIGSDVLFASMNVQPIVKAIIELLAPGGLAVVIDPGRLSGEGFDEAAREAGLEAEVYEASDVAMSDGSVMRKGVLFLLTRSSDKDTERTAALKRGLVGTWGWVAENRAGAEAAAEGEGGFGYAYTHEWAAKTAGGRDPYIPPRAVR</sequence>
<keyword evidence="5" id="KW-0963">Cytoplasm</keyword>
<dbReference type="CDD" id="cd02440">
    <property type="entry name" value="AdoMet_MTases"/>
    <property type="match status" value="1"/>
</dbReference>
<dbReference type="InterPro" id="IPR029063">
    <property type="entry name" value="SAM-dependent_MTases_sf"/>
</dbReference>
<keyword evidence="6" id="KW-0489">Methyltransferase</keyword>
<dbReference type="Gene3D" id="3.40.50.150">
    <property type="entry name" value="Vaccinia Virus protein VP39"/>
    <property type="match status" value="1"/>
</dbReference>
<dbReference type="GO" id="GO:0005634">
    <property type="term" value="C:nucleus"/>
    <property type="evidence" value="ECO:0007669"/>
    <property type="project" value="UniProtKB-SubCell"/>
</dbReference>
<evidence type="ECO:0000256" key="7">
    <source>
        <dbReference type="ARBA" id="ARBA00022679"/>
    </source>
</evidence>
<dbReference type="GO" id="GO:0005737">
    <property type="term" value="C:cytoplasm"/>
    <property type="evidence" value="ECO:0007669"/>
    <property type="project" value="UniProtKB-SubCell"/>
</dbReference>
<evidence type="ECO:0000256" key="5">
    <source>
        <dbReference type="ARBA" id="ARBA00022490"/>
    </source>
</evidence>